<dbReference type="Proteomes" id="UP000613030">
    <property type="component" value="Unassembled WGS sequence"/>
</dbReference>
<dbReference type="InterPro" id="IPR011683">
    <property type="entry name" value="Glyco_hydro_53"/>
</dbReference>
<evidence type="ECO:0000313" key="5">
    <source>
        <dbReference type="EMBL" id="MBL0740513.1"/>
    </source>
</evidence>
<comment type="catalytic activity">
    <reaction evidence="4">
        <text>The enzyme specifically hydrolyzes (1-&gt;4)-beta-D-galactosidic linkages in type I arabinogalactans.</text>
        <dbReference type="EC" id="3.2.1.89"/>
    </reaction>
</comment>
<dbReference type="Gene3D" id="3.20.20.80">
    <property type="entry name" value="Glycosidases"/>
    <property type="match status" value="1"/>
</dbReference>
<evidence type="ECO:0000256" key="1">
    <source>
        <dbReference type="ARBA" id="ARBA00010687"/>
    </source>
</evidence>
<accession>A0ABS1KMF9</accession>
<dbReference type="GO" id="GO:0016787">
    <property type="term" value="F:hydrolase activity"/>
    <property type="evidence" value="ECO:0007669"/>
    <property type="project" value="UniProtKB-KW"/>
</dbReference>
<dbReference type="EC" id="3.2.1.89" evidence="4"/>
<dbReference type="Pfam" id="PF07745">
    <property type="entry name" value="Glyco_hydro_53"/>
    <property type="match status" value="1"/>
</dbReference>
<dbReference type="InterPro" id="IPR017853">
    <property type="entry name" value="GH"/>
</dbReference>
<sequence>MKFRKSILGLLTLAAFCCLKCKDDSPAVDDTPAETGTFQFGADLSFVNQVLDHNGVYKDQGEVRSPYKIFKDHGNTLVRVRLWHNPAWTKEVYGASGTQLYNDLLDVEKSIRLSKEQGQSVLLDFHYSDTWADPQNQKIPAAWQNIRDLGVLKDSVYNYTSKTLRYLNAKGLMPEFVQIGNETNCGMLYTDAPSGFPACNVCDGNWQNLGAVINNAIRAVNDVAATSTIKTKIILHVADPKNVTWWFDNMTTQGGVTGFDIVGFSYYPLWHTTIGVSSLGSTVAGFKAKYKKDVMMLETAYPWTTQGNDSYNNQFGAQTPITGFPFTKEGQLAILKAMTQQLKTGGASGIIYWEPAWISSDMKDLWGTGSSWENNAYFDFSGNALPAFNFMTATYN</sequence>
<keyword evidence="2 4" id="KW-0378">Hydrolase</keyword>
<reference evidence="5 6" key="1">
    <citation type="submission" date="2021-01" db="EMBL/GenBank/DDBJ databases">
        <title>Chryseolinea sp. Jin1 Genome sequencing and assembly.</title>
        <authorList>
            <person name="Kim I."/>
        </authorList>
    </citation>
    <scope>NUCLEOTIDE SEQUENCE [LARGE SCALE GENOMIC DNA]</scope>
    <source>
        <strain evidence="5 6">Jin1</strain>
    </source>
</reference>
<organism evidence="5 6">
    <name type="scientific">Chryseolinea lacunae</name>
    <dbReference type="NCBI Taxonomy" id="2801331"/>
    <lineage>
        <taxon>Bacteria</taxon>
        <taxon>Pseudomonadati</taxon>
        <taxon>Bacteroidota</taxon>
        <taxon>Cytophagia</taxon>
        <taxon>Cytophagales</taxon>
        <taxon>Fulvivirgaceae</taxon>
        <taxon>Chryseolinea</taxon>
    </lineage>
</organism>
<dbReference type="PANTHER" id="PTHR34983:SF2">
    <property type="entry name" value="ENDO-BETA-1,4-GALACTANASE"/>
    <property type="match status" value="1"/>
</dbReference>
<evidence type="ECO:0000313" key="6">
    <source>
        <dbReference type="Proteomes" id="UP000613030"/>
    </source>
</evidence>
<dbReference type="RefSeq" id="WP_202007843.1">
    <property type="nucleotide sequence ID" value="NZ_JAERRB010000001.1"/>
</dbReference>
<keyword evidence="6" id="KW-1185">Reference proteome</keyword>
<name>A0ABS1KMF9_9BACT</name>
<evidence type="ECO:0000256" key="3">
    <source>
        <dbReference type="ARBA" id="ARBA00023295"/>
    </source>
</evidence>
<dbReference type="EMBL" id="JAERRB010000001">
    <property type="protein sequence ID" value="MBL0740513.1"/>
    <property type="molecule type" value="Genomic_DNA"/>
</dbReference>
<keyword evidence="3 4" id="KW-0326">Glycosidase</keyword>
<dbReference type="SUPFAM" id="SSF51445">
    <property type="entry name" value="(Trans)glycosidases"/>
    <property type="match status" value="1"/>
</dbReference>
<evidence type="ECO:0000256" key="2">
    <source>
        <dbReference type="ARBA" id="ARBA00022801"/>
    </source>
</evidence>
<comment type="caution">
    <text evidence="5">The sequence shown here is derived from an EMBL/GenBank/DDBJ whole genome shotgun (WGS) entry which is preliminary data.</text>
</comment>
<dbReference type="PANTHER" id="PTHR34983">
    <property type="entry name" value="ARABINOGALACTAN ENDO-BETA-1,4-GALACTANASE A"/>
    <property type="match status" value="1"/>
</dbReference>
<gene>
    <name evidence="5" type="ORF">JI741_04750</name>
</gene>
<protein>
    <recommendedName>
        <fullName evidence="4">Arabinogalactan endo-beta-1,4-galactanase</fullName>
        <ecNumber evidence="4">3.2.1.89</ecNumber>
    </recommendedName>
</protein>
<comment type="similarity">
    <text evidence="1 4">Belongs to the glycosyl hydrolase 53 family.</text>
</comment>
<proteinExistence type="inferred from homology"/>
<evidence type="ECO:0000256" key="4">
    <source>
        <dbReference type="RuleBase" id="RU361192"/>
    </source>
</evidence>